<proteinExistence type="predicted"/>
<dbReference type="RefSeq" id="WP_138669278.1">
    <property type="nucleotide sequence ID" value="NZ_VCKY01000109.1"/>
</dbReference>
<keyword evidence="3" id="KW-1185">Reference proteome</keyword>
<feature type="region of interest" description="Disordered" evidence="1">
    <location>
        <begin position="1"/>
        <end position="32"/>
    </location>
</feature>
<name>A0A5S4FAN9_9ACTN</name>
<dbReference type="AlphaFoldDB" id="A0A5S4FAN9"/>
<evidence type="ECO:0000313" key="3">
    <source>
        <dbReference type="Proteomes" id="UP000309128"/>
    </source>
</evidence>
<evidence type="ECO:0000256" key="1">
    <source>
        <dbReference type="SAM" id="MobiDB-lite"/>
    </source>
</evidence>
<reference evidence="2 3" key="1">
    <citation type="submission" date="2019-05" db="EMBL/GenBank/DDBJ databases">
        <title>Draft genome sequence of Nonomuraea turkmeniaca DSM 43926.</title>
        <authorList>
            <person name="Saricaoglu S."/>
            <person name="Isik K."/>
        </authorList>
    </citation>
    <scope>NUCLEOTIDE SEQUENCE [LARGE SCALE GENOMIC DNA]</scope>
    <source>
        <strain evidence="2 3">DSM 43926</strain>
    </source>
</reference>
<dbReference type="Proteomes" id="UP000309128">
    <property type="component" value="Unassembled WGS sequence"/>
</dbReference>
<protein>
    <submittedName>
        <fullName evidence="2">Uncharacterized protein</fullName>
    </submittedName>
</protein>
<dbReference type="OrthoDB" id="9805728at2"/>
<evidence type="ECO:0000313" key="2">
    <source>
        <dbReference type="EMBL" id="TMR14403.1"/>
    </source>
</evidence>
<organism evidence="2 3">
    <name type="scientific">Nonomuraea turkmeniaca</name>
    <dbReference type="NCBI Taxonomy" id="103838"/>
    <lineage>
        <taxon>Bacteria</taxon>
        <taxon>Bacillati</taxon>
        <taxon>Actinomycetota</taxon>
        <taxon>Actinomycetes</taxon>
        <taxon>Streptosporangiales</taxon>
        <taxon>Streptosporangiaceae</taxon>
        <taxon>Nonomuraea</taxon>
    </lineage>
</organism>
<gene>
    <name evidence="2" type="ORF">ETD86_28715</name>
</gene>
<sequence>MTEPSFEATPLPQVWGPGRSWSPGHRVDGQNLDATSDAEMPEWRAWALDGGPTSWPEALDSLEIDRSAVRDVARALLADLEAYTPLRVWPRSEDGYLAGLEEGAEPARLLDMPRFGEFPPGIDLGNFPGGPRNDFNDFANIGAVNHFHDFMVLSLEQFFKSYASYIARLAQSVEEYELAEEASTLSDLEVIQKDDE</sequence>
<comment type="caution">
    <text evidence="2">The sequence shown here is derived from an EMBL/GenBank/DDBJ whole genome shotgun (WGS) entry which is preliminary data.</text>
</comment>
<dbReference type="EMBL" id="VCKY01000109">
    <property type="protein sequence ID" value="TMR14403.1"/>
    <property type="molecule type" value="Genomic_DNA"/>
</dbReference>
<accession>A0A5S4FAN9</accession>